<accession>A0A8J4WJC9</accession>
<sequence length="2184" mass="249554">MQQHGGFHSFRCTSLEFGLTGNNFIFLLSPDECGFRCIHILEIPRLHGENKQVCYCKGYRYSSSEYISPPAECEGSSPIGEPVIFTRKFQLEPLAIYPRQLNVSCFACWQLNDCSVKTLTLYFIDPPYRDVEIRERTPGVVYNLSRLGSDFSVCVVWTSTPIETGCSLGALSIPTNCSYSVNEVVGSRVDVTCNIPDHNVPRKFTVEVEIDRPFLLMCNDMNIIVEPNSYRKRYTICDWRAVLGENKHPKWTIPIVCTSHPNGLVFTDGTMMLNQSVFEDMTYRVKCNNETAIARFYFTDGYISLLFEPTQSYFLFGQSRPANFYFNYTRRLRSVAEGRLTCTVILKPDENIDGFRFVGDTLIFGHSNVSNTLRTNYEVKCADEFLERSSNITVYHPLNLKLVIEGERRSIYFSGTFLSFSCKIQLPNSNVPSIDPHLYWEPRSVRSFIVNEHNITMNTQNVRGVFRPTCIYHYDPHEMNESVYFMVYDDVAKMELEIDPDDDIISIDHIQMLHSRLLWHGSDDGADLGPLLATQHILCVGNITEPHTRTVREVNFINYYPAAHLSTGLLTLVCHCALQNCERRLVSFLYTLDDTEVSCLNHLLISLESSYQKVVLCEHVYHLPNDWVTTYNFPTMITRVADCIDQSSQLDIRNGVLYMTKLLRKRGIYNVSCVQGKKIIPIYLYSETVMLLALPPQPFYVFGNKSNITFHYAYIEDGTVELQPFNQHTIHCEVIALPSWPTDYNPFVFHHNVLYLNVSQAARLSHHYRVRCDVDNGLIQRVAETRIMDVQDLHLRIIGPNVSFHTPQLPGEYLCELESLSFNSSVLRARPQWQMKSTGNITIIHNKLVLNSFTSVGEHVVECLFEKYQLKLNVTKRLLFYSTDPNTRMKLCVHPPGPVIFLVHGSKLSAFFQWQSTQSACSIDHDNKIAVAGCGLLYYSVSETTPEIVFVDQVKMDNLRPGQVTIRCSTADGVYSDEVNLTLVEEPAHDLECTQSNVIHRRRRAFVRFPICHYMQNTKNRLRLQTPPRSVECLDKNGTLKISDGTLVLTSEDSPLGYFDVSCERGLFNTTLFIYDDSLQLKPVEPSAFWIHKSDEVIQFEFVFDQLGSSMRLEPRGTTVQCHLDEDGIVSFSGLQMTFGLNTSNTKSRTYTVECSMHDGQIVRSVQIELYNEEDLKLVIDGPNTTMHFISESYVYTCRLINTKKPGNQTLLAEPQWIARKSDEKIKLHANFLFIDSETGIGRHPMVCVYVAPERLLTLAKDFFVCDKNSDIDILLTPKSTILTGHFADHVSAQLKYTCSNDPEITRYTKSLTVKCEVKYTDMFNNQRLTFQSRIAFNQLPAGEANFDCHNEESGYSAQFRRIILPPEEFELQCHPHKIVNTKLYNAVMRMCAKNLKQVKPWTSVFPVNKWPTVPVKCSDTAEQLKFSEENFLVVRPTPPAGIYHIVCDGGRFSKDILLLDSTVRLTTKPERHFVTLGVDTSIVLAFSYKPGSTDEFVFIEDIPMNCFLGERMLKRVSNRSAEYTEVLLDGETFGNESRVQQIRCETLDGQLSGTMDLLVILFTRLELTIIGAWHTFHEFGTSFSYTCYVNRPPEIAGQARTEWVKTREDLHIHVDGPTATLQPELGPGDYEISCVFKQGGHVTSKKLAVKVVRTGHKDSRLILSTDGPQVKWSGSPSRPVRCELLHTNQHFNTSNIPSWKRLYGTQSFRVSECSSRTNCDFTVLYLGETNDYRAMTTYACQFGIQTHCLSKLFIQVNMKRMTHARIELTRRVHLFGKPILCNSDGEPRSLKEYSWTLLLGNPSTMVTNSNTILWSGHAIETSRNLIECTVMQIYLGQTYALVKTEVFIQLKHSTKIAFTPTLHFYRRLNTLSCQVVQADGYTTPTYMMLEKYPNSFRPAIWYEVIQFRNHFPGGEYVVACHYISEHATRESIRKRILLYDTPRRLYIHQTPMEPEGYQFACVSDGYPPVPTRIAWTIVTGSTYGFEHVDDGLSLTKFAPYGVYQIQCNATFIYPDTQLNLHSTFNFSYTSRDPTNHTDDATVVHAAHLTPFAIMTLCWTLFHIRICLLLMANHSSIAKTKGPRASTKPEQTGMDDYLELDTREIDLAELHHLLEMLRDFDIVQQIMSQVIQAKRQQHLRMSDRSSASEITDLTHSASSGKRASGRTMSMSSVDRRSLEQGYCV</sequence>
<organism evidence="2 3">
    <name type="scientific">Paragonimus heterotremus</name>
    <dbReference type="NCBI Taxonomy" id="100268"/>
    <lineage>
        <taxon>Eukaryota</taxon>
        <taxon>Metazoa</taxon>
        <taxon>Spiralia</taxon>
        <taxon>Lophotrochozoa</taxon>
        <taxon>Platyhelminthes</taxon>
        <taxon>Trematoda</taxon>
        <taxon>Digenea</taxon>
        <taxon>Plagiorchiida</taxon>
        <taxon>Troglotremata</taxon>
        <taxon>Troglotrematidae</taxon>
        <taxon>Paragonimus</taxon>
    </lineage>
</organism>
<gene>
    <name evidence="2" type="ORF">PHET_04157</name>
</gene>
<name>A0A8J4WJC9_9TREM</name>
<keyword evidence="3" id="KW-1185">Reference proteome</keyword>
<evidence type="ECO:0000256" key="1">
    <source>
        <dbReference type="SAM" id="MobiDB-lite"/>
    </source>
</evidence>
<feature type="region of interest" description="Disordered" evidence="1">
    <location>
        <begin position="2137"/>
        <end position="2184"/>
    </location>
</feature>
<reference evidence="2" key="1">
    <citation type="submission" date="2019-05" db="EMBL/GenBank/DDBJ databases">
        <title>Annotation for the trematode Paragonimus heterotremus.</title>
        <authorList>
            <person name="Choi Y.-J."/>
        </authorList>
    </citation>
    <scope>NUCLEOTIDE SEQUENCE</scope>
    <source>
        <strain evidence="2">LC</strain>
    </source>
</reference>
<dbReference type="OrthoDB" id="6244180at2759"/>
<dbReference type="EMBL" id="LUCH01001802">
    <property type="protein sequence ID" value="KAF5402459.1"/>
    <property type="molecule type" value="Genomic_DNA"/>
</dbReference>
<evidence type="ECO:0000313" key="3">
    <source>
        <dbReference type="Proteomes" id="UP000748531"/>
    </source>
</evidence>
<protein>
    <submittedName>
        <fullName evidence="2">Uncharacterized protein</fullName>
    </submittedName>
</protein>
<feature type="compositionally biased region" description="Polar residues" evidence="1">
    <location>
        <begin position="2144"/>
        <end position="2172"/>
    </location>
</feature>
<proteinExistence type="predicted"/>
<evidence type="ECO:0000313" key="2">
    <source>
        <dbReference type="EMBL" id="KAF5402459.1"/>
    </source>
</evidence>
<dbReference type="Proteomes" id="UP000748531">
    <property type="component" value="Unassembled WGS sequence"/>
</dbReference>
<comment type="caution">
    <text evidence="2">The sequence shown here is derived from an EMBL/GenBank/DDBJ whole genome shotgun (WGS) entry which is preliminary data.</text>
</comment>